<evidence type="ECO:0000313" key="4">
    <source>
        <dbReference type="Proteomes" id="UP000003167"/>
    </source>
</evidence>
<dbReference type="PATRIC" id="fig|999422.3.peg.2594"/>
<dbReference type="OrthoDB" id="1001028at2"/>
<dbReference type="InterPro" id="IPR013783">
    <property type="entry name" value="Ig-like_fold"/>
</dbReference>
<organism evidence="3 4">
    <name type="scientific">Segatella maculosa OT 289</name>
    <dbReference type="NCBI Taxonomy" id="999422"/>
    <lineage>
        <taxon>Bacteria</taxon>
        <taxon>Pseudomonadati</taxon>
        <taxon>Bacteroidota</taxon>
        <taxon>Bacteroidia</taxon>
        <taxon>Bacteroidales</taxon>
        <taxon>Prevotellaceae</taxon>
        <taxon>Segatella</taxon>
    </lineage>
</organism>
<dbReference type="AlphaFoldDB" id="H1HQN4"/>
<name>H1HQN4_9BACT</name>
<evidence type="ECO:0000313" key="3">
    <source>
        <dbReference type="EMBL" id="EHO66091.1"/>
    </source>
</evidence>
<feature type="chain" id="PRO_5003551020" description="BACON domain-containing protein" evidence="1">
    <location>
        <begin position="25"/>
        <end position="415"/>
    </location>
</feature>
<gene>
    <name evidence="3" type="ORF">HMPREF9944_02478</name>
</gene>
<dbReference type="Gene3D" id="2.60.40.10">
    <property type="entry name" value="Immunoglobulins"/>
    <property type="match status" value="1"/>
</dbReference>
<evidence type="ECO:0000259" key="2">
    <source>
        <dbReference type="Pfam" id="PF13004"/>
    </source>
</evidence>
<dbReference type="RefSeq" id="WP_008566610.1">
    <property type="nucleotide sequence ID" value="NZ_JH594513.1"/>
</dbReference>
<dbReference type="HOGENOM" id="CLU_661985_0_0_10"/>
<reference evidence="3 4" key="1">
    <citation type="submission" date="2011-12" db="EMBL/GenBank/DDBJ databases">
        <title>The Genome Sequence of Prevotella maculosa OT 289.</title>
        <authorList>
            <consortium name="The Broad Institute Genome Sequencing Platform"/>
            <person name="Earl A."/>
            <person name="Ward D."/>
            <person name="Feldgarden M."/>
            <person name="Gevers D."/>
            <person name="Izard J."/>
            <person name="Blanton J.M."/>
            <person name="Mathney J."/>
            <person name="Tanner A.C."/>
            <person name="Dewhirst F.E."/>
            <person name="Young S.K."/>
            <person name="Zeng Q."/>
            <person name="Gargeya S."/>
            <person name="Fitzgerald M."/>
            <person name="Haas B."/>
            <person name="Abouelleil A."/>
            <person name="Alvarado L."/>
            <person name="Arachchi H.M."/>
            <person name="Berlin A."/>
            <person name="Chapman S.B."/>
            <person name="Gearin G."/>
            <person name="Goldberg J."/>
            <person name="Griggs A."/>
            <person name="Gujja S."/>
            <person name="Hansen M."/>
            <person name="Heiman D."/>
            <person name="Howarth C."/>
            <person name="Larimer J."/>
            <person name="Lui A."/>
            <person name="MacDonald P.J.P."/>
            <person name="McCowen C."/>
            <person name="Montmayeur A."/>
            <person name="Murphy C."/>
            <person name="Neiman D."/>
            <person name="Pearson M."/>
            <person name="Priest M."/>
            <person name="Roberts A."/>
            <person name="Saif S."/>
            <person name="Shea T."/>
            <person name="Sisk P."/>
            <person name="Stolte C."/>
            <person name="Sykes S."/>
            <person name="Wortman J."/>
            <person name="Nusbaum C."/>
            <person name="Birren B."/>
        </authorList>
    </citation>
    <scope>NUCLEOTIDE SEQUENCE [LARGE SCALE GENOMIC DNA]</scope>
    <source>
        <strain evidence="3 4">OT 289</strain>
    </source>
</reference>
<comment type="caution">
    <text evidence="3">The sequence shown here is derived from an EMBL/GenBank/DDBJ whole genome shotgun (WGS) entry which is preliminary data.</text>
</comment>
<dbReference type="EMBL" id="AGEK01000046">
    <property type="protein sequence ID" value="EHO66091.1"/>
    <property type="molecule type" value="Genomic_DNA"/>
</dbReference>
<protein>
    <recommendedName>
        <fullName evidence="2">BACON domain-containing protein</fullName>
    </recommendedName>
</protein>
<dbReference type="Pfam" id="PF13004">
    <property type="entry name" value="BACON"/>
    <property type="match status" value="1"/>
</dbReference>
<dbReference type="STRING" id="999422.HMPREF9944_02478"/>
<feature type="signal peptide" evidence="1">
    <location>
        <begin position="1"/>
        <end position="24"/>
    </location>
</feature>
<accession>H1HQN4</accession>
<dbReference type="Proteomes" id="UP000003167">
    <property type="component" value="Unassembled WGS sequence"/>
</dbReference>
<feature type="domain" description="BACON" evidence="2">
    <location>
        <begin position="56"/>
        <end position="111"/>
    </location>
</feature>
<sequence length="415" mass="44387">MKRYSIFKCAVFMMTLLSLLGACSDNSETVLLGSDDQLRFSSSETSKKFTVCATGEWKITTDAPWLSFSKRSGEGDGQTREQIVVTAARNTSSARQASFHLSAGGKTLVVNCEQEEGRPFAFGAIGLSASLQVGTSVAGIMLNIPYEYGYKGMKLTLHTAFSGEGSEGLTAEAQSFTLDTDKGMLSVPLGGKPVKSGSLVITVSTDQAEIAPVVLNTTVNDRIILEQHFDLCIYGGDFVAGKPGNMPVWVKDENGKNIPPTPLGELQPRTPNHDGSNDLFSTMAHSYLVSKGLDSWEGTKVYERPGYVKIGTGSAVGKIATPTFAALGTENVDVVVSLKVAEWPDEQDGKLVVSVEGSGTASLSTYAYLHKKAKSGSEWEEVKFTIQGASGNTRLVFTTKGNKRFAIDDLIVSVK</sequence>
<evidence type="ECO:0000256" key="1">
    <source>
        <dbReference type="SAM" id="SignalP"/>
    </source>
</evidence>
<dbReference type="InterPro" id="IPR024361">
    <property type="entry name" value="BACON"/>
</dbReference>
<dbReference type="CDD" id="cd14948">
    <property type="entry name" value="BACON"/>
    <property type="match status" value="1"/>
</dbReference>
<keyword evidence="1" id="KW-0732">Signal</keyword>
<dbReference type="PROSITE" id="PS51257">
    <property type="entry name" value="PROKAR_LIPOPROTEIN"/>
    <property type="match status" value="1"/>
</dbReference>
<keyword evidence="4" id="KW-1185">Reference proteome</keyword>
<proteinExistence type="predicted"/>